<evidence type="ECO:0000256" key="6">
    <source>
        <dbReference type="ARBA" id="ARBA00022946"/>
    </source>
</evidence>
<dbReference type="InterPro" id="IPR023753">
    <property type="entry name" value="FAD/NAD-binding_dom"/>
</dbReference>
<keyword evidence="4" id="KW-0874">Quinone</keyword>
<reference evidence="12" key="1">
    <citation type="submission" date="2019-10" db="EMBL/GenBank/DDBJ databases">
        <authorList>
            <consortium name="DOE Joint Genome Institute"/>
            <person name="Kuo A."/>
            <person name="Miyauchi S."/>
            <person name="Kiss E."/>
            <person name="Drula E."/>
            <person name="Kohler A."/>
            <person name="Sanchez-Garcia M."/>
            <person name="Andreopoulos B."/>
            <person name="Barry K.W."/>
            <person name="Bonito G."/>
            <person name="Buee M."/>
            <person name="Carver A."/>
            <person name="Chen C."/>
            <person name="Cichocki N."/>
            <person name="Clum A."/>
            <person name="Culley D."/>
            <person name="Crous P.W."/>
            <person name="Fauchery L."/>
            <person name="Girlanda M."/>
            <person name="Hayes R."/>
            <person name="Keri Z."/>
            <person name="LaButti K."/>
            <person name="Lipzen A."/>
            <person name="Lombard V."/>
            <person name="Magnuson J."/>
            <person name="Maillard F."/>
            <person name="Morin E."/>
            <person name="Murat C."/>
            <person name="Nolan M."/>
            <person name="Ohm R."/>
            <person name="Pangilinan J."/>
            <person name="Pereira M."/>
            <person name="Perotto S."/>
            <person name="Peter M."/>
            <person name="Riley R."/>
            <person name="Sitrit Y."/>
            <person name="Stielow B."/>
            <person name="Szollosi G."/>
            <person name="Zifcakova L."/>
            <person name="Stursova M."/>
            <person name="Spatafora J.W."/>
            <person name="Tedersoo L."/>
            <person name="Vaario L.-M."/>
            <person name="Yamada A."/>
            <person name="Yan M."/>
            <person name="Wang P."/>
            <person name="Xu J."/>
            <person name="Bruns T."/>
            <person name="Baldrian P."/>
            <person name="Vilgalys R."/>
            <person name="Henrissat B."/>
            <person name="Grigoriev I.V."/>
            <person name="Hibbett D."/>
            <person name="Nagy L.G."/>
            <person name="Martin F.M."/>
        </authorList>
    </citation>
    <scope>NUCLEOTIDE SEQUENCE</scope>
    <source>
        <strain evidence="12">Prilba</strain>
    </source>
</reference>
<keyword evidence="13" id="KW-1185">Reference proteome</keyword>
<evidence type="ECO:0000256" key="1">
    <source>
        <dbReference type="ARBA" id="ARBA00001974"/>
    </source>
</evidence>
<dbReference type="EMBL" id="WHVB01000011">
    <property type="protein sequence ID" value="KAF8478453.1"/>
    <property type="molecule type" value="Genomic_DNA"/>
</dbReference>
<feature type="domain" description="FAD/NAD(P)-binding" evidence="11">
    <location>
        <begin position="31"/>
        <end position="155"/>
    </location>
</feature>
<dbReference type="InterPro" id="IPR015904">
    <property type="entry name" value="Sulphide_quinone_reductase"/>
</dbReference>
<keyword evidence="6" id="KW-0809">Transit peptide</keyword>
<dbReference type="PANTHER" id="PTHR10632:SF2">
    <property type="entry name" value="SULFIDE:QUINONE OXIDOREDUCTASE, MITOCHONDRIAL"/>
    <property type="match status" value="1"/>
</dbReference>
<dbReference type="Proteomes" id="UP000759537">
    <property type="component" value="Unassembled WGS sequence"/>
</dbReference>
<organism evidence="12 13">
    <name type="scientific">Russula ochroleuca</name>
    <dbReference type="NCBI Taxonomy" id="152965"/>
    <lineage>
        <taxon>Eukaryota</taxon>
        <taxon>Fungi</taxon>
        <taxon>Dikarya</taxon>
        <taxon>Basidiomycota</taxon>
        <taxon>Agaricomycotina</taxon>
        <taxon>Agaricomycetes</taxon>
        <taxon>Russulales</taxon>
        <taxon>Russulaceae</taxon>
        <taxon>Russula</taxon>
    </lineage>
</organism>
<accession>A0A9P5MTN5</accession>
<dbReference type="GO" id="GO:0070224">
    <property type="term" value="F:sulfide:quinone oxidoreductase activity"/>
    <property type="evidence" value="ECO:0007669"/>
    <property type="project" value="TreeGrafter"/>
</dbReference>
<dbReference type="SUPFAM" id="SSF51905">
    <property type="entry name" value="FAD/NAD(P)-binding domain"/>
    <property type="match status" value="2"/>
</dbReference>
<comment type="cofactor">
    <cofactor evidence="1">
        <name>FAD</name>
        <dbReference type="ChEBI" id="CHEBI:57692"/>
    </cofactor>
</comment>
<keyword evidence="7" id="KW-0560">Oxidoreductase</keyword>
<evidence type="ECO:0000256" key="7">
    <source>
        <dbReference type="ARBA" id="ARBA00023002"/>
    </source>
</evidence>
<keyword evidence="8" id="KW-0496">Mitochondrion</keyword>
<gene>
    <name evidence="12" type="ORF">DFH94DRAFT_633013</name>
</gene>
<evidence type="ECO:0000259" key="11">
    <source>
        <dbReference type="Pfam" id="PF07992"/>
    </source>
</evidence>
<evidence type="ECO:0000256" key="5">
    <source>
        <dbReference type="ARBA" id="ARBA00022827"/>
    </source>
</evidence>
<comment type="subcellular location">
    <subcellularLocation>
        <location evidence="2">Mitochondrion</location>
    </subcellularLocation>
</comment>
<sequence length="448" mass="49196">MFPVRRASNVLQRYTVVDRVRWASTDVKDKFKILVLGGGSGGLSVAQQLYNRFEAAGKPLKAGDIAIVDPAEYHYYQPGWTLVGAGLKQKSTLRRPLASIIPPHITHIPENVASFDPARNAVRTDAGRSLEYNALVVAMGLQVKFGAIEGLPKALADSSSGVSSIYSYQTCDKTWEDIDALRAGRAIFTQPQGIIKCAGAPQKIMWMAWDRYRRTGRQDQIKVDFFTGMPTMFSVKKYSDALEALRVERGVGGHFGRNLVSVDAANRKAVFKNVADGTESKEDYTLLHVTPPMGPLDVLKGSPIADAAGWVEVDKGTLQHVKPEYSNVFALGDSSSLPTSKTAAAITKQAPVLTENLFHLLDSGKIGSAVYDGYTSCPLLTGYGELMLAEFKYGLVPAETFSRSVGDQAIPKRVFYHLKKDLLPWVYFNYFVKGRWFGPTGLARPDFV</sequence>
<dbReference type="GO" id="GO:0048038">
    <property type="term" value="F:quinone binding"/>
    <property type="evidence" value="ECO:0007669"/>
    <property type="project" value="UniProtKB-KW"/>
</dbReference>
<dbReference type="OrthoDB" id="5376590at2759"/>
<comment type="caution">
    <text evidence="12">The sequence shown here is derived from an EMBL/GenBank/DDBJ whole genome shotgun (WGS) entry which is preliminary data.</text>
</comment>
<comment type="similarity">
    <text evidence="9">Belongs to the SQRD family.</text>
</comment>
<dbReference type="GO" id="GO:0005739">
    <property type="term" value="C:mitochondrion"/>
    <property type="evidence" value="ECO:0007669"/>
    <property type="project" value="UniProtKB-SubCell"/>
</dbReference>
<proteinExistence type="inferred from homology"/>
<dbReference type="InterPro" id="IPR036188">
    <property type="entry name" value="FAD/NAD-bd_sf"/>
</dbReference>
<evidence type="ECO:0000313" key="12">
    <source>
        <dbReference type="EMBL" id="KAF8478453.1"/>
    </source>
</evidence>
<evidence type="ECO:0000256" key="8">
    <source>
        <dbReference type="ARBA" id="ARBA00023128"/>
    </source>
</evidence>
<keyword evidence="3" id="KW-0285">Flavoprotein</keyword>
<evidence type="ECO:0000256" key="3">
    <source>
        <dbReference type="ARBA" id="ARBA00022630"/>
    </source>
</evidence>
<keyword evidence="5" id="KW-0274">FAD</keyword>
<evidence type="ECO:0000313" key="13">
    <source>
        <dbReference type="Proteomes" id="UP000759537"/>
    </source>
</evidence>
<name>A0A9P5MTN5_9AGAM</name>
<dbReference type="Pfam" id="PF07992">
    <property type="entry name" value="Pyr_redox_2"/>
    <property type="match status" value="1"/>
</dbReference>
<dbReference type="Gene3D" id="3.50.50.60">
    <property type="entry name" value="FAD/NAD(P)-binding domain"/>
    <property type="match status" value="2"/>
</dbReference>
<evidence type="ECO:0000256" key="9">
    <source>
        <dbReference type="ARBA" id="ARBA00060891"/>
    </source>
</evidence>
<dbReference type="GO" id="GO:0070221">
    <property type="term" value="P:sulfide oxidation, using sulfide:quinone oxidoreductase"/>
    <property type="evidence" value="ECO:0007669"/>
    <property type="project" value="TreeGrafter"/>
</dbReference>
<protein>
    <recommendedName>
        <fullName evidence="10">Sulfide:quinone oxidoreductase, mitochondrial</fullName>
    </recommendedName>
</protein>
<dbReference type="FunFam" id="3.50.50.60:FF:000034">
    <property type="entry name" value="sulfide:quinone oxidoreductase, mitochondrial"/>
    <property type="match status" value="1"/>
</dbReference>
<evidence type="ECO:0000256" key="2">
    <source>
        <dbReference type="ARBA" id="ARBA00004173"/>
    </source>
</evidence>
<evidence type="ECO:0000256" key="10">
    <source>
        <dbReference type="ARBA" id="ARBA00070160"/>
    </source>
</evidence>
<dbReference type="PANTHER" id="PTHR10632">
    <property type="entry name" value="SULFIDE:QUINONE OXIDOREDUCTASE"/>
    <property type="match status" value="1"/>
</dbReference>
<reference evidence="12" key="2">
    <citation type="journal article" date="2020" name="Nat. Commun.">
        <title>Large-scale genome sequencing of mycorrhizal fungi provides insights into the early evolution of symbiotic traits.</title>
        <authorList>
            <person name="Miyauchi S."/>
            <person name="Kiss E."/>
            <person name="Kuo A."/>
            <person name="Drula E."/>
            <person name="Kohler A."/>
            <person name="Sanchez-Garcia M."/>
            <person name="Morin E."/>
            <person name="Andreopoulos B."/>
            <person name="Barry K.W."/>
            <person name="Bonito G."/>
            <person name="Buee M."/>
            <person name="Carver A."/>
            <person name="Chen C."/>
            <person name="Cichocki N."/>
            <person name="Clum A."/>
            <person name="Culley D."/>
            <person name="Crous P.W."/>
            <person name="Fauchery L."/>
            <person name="Girlanda M."/>
            <person name="Hayes R.D."/>
            <person name="Keri Z."/>
            <person name="LaButti K."/>
            <person name="Lipzen A."/>
            <person name="Lombard V."/>
            <person name="Magnuson J."/>
            <person name="Maillard F."/>
            <person name="Murat C."/>
            <person name="Nolan M."/>
            <person name="Ohm R.A."/>
            <person name="Pangilinan J."/>
            <person name="Pereira M.F."/>
            <person name="Perotto S."/>
            <person name="Peter M."/>
            <person name="Pfister S."/>
            <person name="Riley R."/>
            <person name="Sitrit Y."/>
            <person name="Stielow J.B."/>
            <person name="Szollosi G."/>
            <person name="Zifcakova L."/>
            <person name="Stursova M."/>
            <person name="Spatafora J.W."/>
            <person name="Tedersoo L."/>
            <person name="Vaario L.M."/>
            <person name="Yamada A."/>
            <person name="Yan M."/>
            <person name="Wang P."/>
            <person name="Xu J."/>
            <person name="Bruns T."/>
            <person name="Baldrian P."/>
            <person name="Vilgalys R."/>
            <person name="Dunand C."/>
            <person name="Henrissat B."/>
            <person name="Grigoriev I.V."/>
            <person name="Hibbett D."/>
            <person name="Nagy L.G."/>
            <person name="Martin F.M."/>
        </authorList>
    </citation>
    <scope>NUCLEOTIDE SEQUENCE</scope>
    <source>
        <strain evidence="12">Prilba</strain>
    </source>
</reference>
<dbReference type="AlphaFoldDB" id="A0A9P5MTN5"/>
<evidence type="ECO:0000256" key="4">
    <source>
        <dbReference type="ARBA" id="ARBA00022719"/>
    </source>
</evidence>
<dbReference type="GO" id="GO:0071949">
    <property type="term" value="F:FAD binding"/>
    <property type="evidence" value="ECO:0007669"/>
    <property type="project" value="TreeGrafter"/>
</dbReference>